<keyword evidence="3 6" id="KW-0479">Metal-binding</keyword>
<dbReference type="EMBL" id="BMEM01000001">
    <property type="protein sequence ID" value="GGF43398.1"/>
    <property type="molecule type" value="Genomic_DNA"/>
</dbReference>
<reference evidence="7" key="1">
    <citation type="journal article" date="2014" name="Int. J. Syst. Evol. Microbiol.">
        <title>Complete genome sequence of Corynebacterium casei LMG S-19264T (=DSM 44701T), isolated from a smear-ripened cheese.</title>
        <authorList>
            <consortium name="US DOE Joint Genome Institute (JGI-PGF)"/>
            <person name="Walter F."/>
            <person name="Albersmeier A."/>
            <person name="Kalinowski J."/>
            <person name="Ruckert C."/>
        </authorList>
    </citation>
    <scope>NUCLEOTIDE SEQUENCE</scope>
    <source>
        <strain evidence="7">CGMCC 1.12160</strain>
    </source>
</reference>
<dbReference type="InterPro" id="IPR022907">
    <property type="entry name" value="VapC_family"/>
</dbReference>
<accession>A0A917BGD0</accession>
<name>A0A917BGD0_9MICO</name>
<keyword evidence="6" id="KW-0800">Toxin</keyword>
<dbReference type="GO" id="GO:0090729">
    <property type="term" value="F:toxin activity"/>
    <property type="evidence" value="ECO:0007669"/>
    <property type="project" value="UniProtKB-KW"/>
</dbReference>
<evidence type="ECO:0000256" key="2">
    <source>
        <dbReference type="ARBA" id="ARBA00022722"/>
    </source>
</evidence>
<reference evidence="7" key="2">
    <citation type="submission" date="2020-09" db="EMBL/GenBank/DDBJ databases">
        <authorList>
            <person name="Sun Q."/>
            <person name="Zhou Y."/>
        </authorList>
    </citation>
    <scope>NUCLEOTIDE SEQUENCE</scope>
    <source>
        <strain evidence="7">CGMCC 1.12160</strain>
    </source>
</reference>
<evidence type="ECO:0000256" key="6">
    <source>
        <dbReference type="HAMAP-Rule" id="MF_00265"/>
    </source>
</evidence>
<comment type="cofactor">
    <cofactor evidence="6">
        <name>Mg(2+)</name>
        <dbReference type="ChEBI" id="CHEBI:18420"/>
    </cofactor>
</comment>
<evidence type="ECO:0000256" key="1">
    <source>
        <dbReference type="ARBA" id="ARBA00022649"/>
    </source>
</evidence>
<comment type="similarity">
    <text evidence="6">Belongs to the PINc/VapC protein family.</text>
</comment>
<evidence type="ECO:0000313" key="7">
    <source>
        <dbReference type="EMBL" id="GGF43398.1"/>
    </source>
</evidence>
<keyword evidence="2 6" id="KW-0540">Nuclease</keyword>
<keyword evidence="5 6" id="KW-0460">Magnesium</keyword>
<dbReference type="HAMAP" id="MF_00265">
    <property type="entry name" value="VapC_Nob1"/>
    <property type="match status" value="1"/>
</dbReference>
<comment type="function">
    <text evidence="6">Toxic component of a toxin-antitoxin (TA) system. An RNase.</text>
</comment>
<evidence type="ECO:0000313" key="8">
    <source>
        <dbReference type="Proteomes" id="UP000605670"/>
    </source>
</evidence>
<keyword evidence="1 6" id="KW-1277">Toxin-antitoxin system</keyword>
<dbReference type="GO" id="GO:0004540">
    <property type="term" value="F:RNA nuclease activity"/>
    <property type="evidence" value="ECO:0007669"/>
    <property type="project" value="InterPro"/>
</dbReference>
<feature type="binding site" evidence="6">
    <location>
        <position position="5"/>
    </location>
    <ligand>
        <name>Mg(2+)</name>
        <dbReference type="ChEBI" id="CHEBI:18420"/>
    </ligand>
</feature>
<feature type="binding site" evidence="6">
    <location>
        <position position="97"/>
    </location>
    <ligand>
        <name>Mg(2+)</name>
        <dbReference type="ChEBI" id="CHEBI:18420"/>
    </ligand>
</feature>
<dbReference type="RefSeq" id="WP_229734887.1">
    <property type="nucleotide sequence ID" value="NZ_BAABKH010000005.1"/>
</dbReference>
<keyword evidence="8" id="KW-1185">Reference proteome</keyword>
<proteinExistence type="inferred from homology"/>
<dbReference type="GO" id="GO:0016787">
    <property type="term" value="F:hydrolase activity"/>
    <property type="evidence" value="ECO:0007669"/>
    <property type="project" value="UniProtKB-KW"/>
</dbReference>
<evidence type="ECO:0000256" key="5">
    <source>
        <dbReference type="ARBA" id="ARBA00022842"/>
    </source>
</evidence>
<dbReference type="GO" id="GO:0000287">
    <property type="term" value="F:magnesium ion binding"/>
    <property type="evidence" value="ECO:0007669"/>
    <property type="project" value="UniProtKB-UniRule"/>
</dbReference>
<dbReference type="SUPFAM" id="SSF88723">
    <property type="entry name" value="PIN domain-like"/>
    <property type="match status" value="1"/>
</dbReference>
<keyword evidence="4 6" id="KW-0378">Hydrolase</keyword>
<dbReference type="EC" id="3.1.-.-" evidence="6"/>
<comment type="caution">
    <text evidence="7">The sequence shown here is derived from an EMBL/GenBank/DDBJ whole genome shotgun (WGS) entry which is preliminary data.</text>
</comment>
<organism evidence="7 8">
    <name type="scientific">Ornithinimicrobium tianjinense</name>
    <dbReference type="NCBI Taxonomy" id="1195761"/>
    <lineage>
        <taxon>Bacteria</taxon>
        <taxon>Bacillati</taxon>
        <taxon>Actinomycetota</taxon>
        <taxon>Actinomycetes</taxon>
        <taxon>Micrococcales</taxon>
        <taxon>Ornithinimicrobiaceae</taxon>
        <taxon>Ornithinimicrobium</taxon>
    </lineage>
</organism>
<dbReference type="AlphaFoldDB" id="A0A917BGD0"/>
<protein>
    <recommendedName>
        <fullName evidence="6">Ribonuclease VapC</fullName>
        <shortName evidence="6">RNase VapC</shortName>
        <ecNumber evidence="6">3.1.-.-</ecNumber>
    </recommendedName>
    <alternativeName>
        <fullName evidence="6">Toxin VapC</fullName>
    </alternativeName>
</protein>
<dbReference type="InterPro" id="IPR029060">
    <property type="entry name" value="PIN-like_dom_sf"/>
</dbReference>
<dbReference type="Gene3D" id="3.40.50.1010">
    <property type="entry name" value="5'-nuclease"/>
    <property type="match status" value="1"/>
</dbReference>
<evidence type="ECO:0000256" key="3">
    <source>
        <dbReference type="ARBA" id="ARBA00022723"/>
    </source>
</evidence>
<sequence>MHAVDTSLAVPLLMTTHPAHESVEAWAQGRELSLGPRATLETYAVLTRLPGTNRLLPADAATLIESNFTLTAQEPIPTSQLASTLATASVAGGASYDGVIGLEALTAGLPLASRDARAGSTYARIGAKVEMLD</sequence>
<gene>
    <name evidence="7" type="primary">vapc27</name>
    <name evidence="6" type="synonym">vapC</name>
    <name evidence="7" type="ORF">GCM10011366_09030</name>
</gene>
<dbReference type="Proteomes" id="UP000605670">
    <property type="component" value="Unassembled WGS sequence"/>
</dbReference>
<evidence type="ECO:0000256" key="4">
    <source>
        <dbReference type="ARBA" id="ARBA00022801"/>
    </source>
</evidence>